<evidence type="ECO:0000256" key="10">
    <source>
        <dbReference type="SAM" id="MobiDB-lite"/>
    </source>
</evidence>
<dbReference type="InterPro" id="IPR004484">
    <property type="entry name" value="CbiA/CobB_synth"/>
</dbReference>
<evidence type="ECO:0000259" key="12">
    <source>
        <dbReference type="Pfam" id="PF07685"/>
    </source>
</evidence>
<organism evidence="13 14">
    <name type="scientific">Psychromonas arctica</name>
    <dbReference type="NCBI Taxonomy" id="168275"/>
    <lineage>
        <taxon>Bacteria</taxon>
        <taxon>Pseudomonadati</taxon>
        <taxon>Pseudomonadota</taxon>
        <taxon>Gammaproteobacteria</taxon>
        <taxon>Alteromonadales</taxon>
        <taxon>Psychromonadaceae</taxon>
        <taxon>Psychromonas</taxon>
    </lineage>
</organism>
<evidence type="ECO:0000256" key="2">
    <source>
        <dbReference type="ARBA" id="ARBA00004953"/>
    </source>
</evidence>
<feature type="region of interest" description="Disordered" evidence="10">
    <location>
        <begin position="466"/>
        <end position="496"/>
    </location>
</feature>
<evidence type="ECO:0000313" key="13">
    <source>
        <dbReference type="EMBL" id="MEL0659523.1"/>
    </source>
</evidence>
<evidence type="ECO:0000259" key="11">
    <source>
        <dbReference type="Pfam" id="PF01656"/>
    </source>
</evidence>
<keyword evidence="14" id="KW-1185">Reference proteome</keyword>
<evidence type="ECO:0000256" key="6">
    <source>
        <dbReference type="ARBA" id="ARBA00022741"/>
    </source>
</evidence>
<dbReference type="Gene3D" id="3.40.50.880">
    <property type="match status" value="1"/>
</dbReference>
<dbReference type="PANTHER" id="PTHR43873">
    <property type="entry name" value="COBYRINATE A,C-DIAMIDE SYNTHASE"/>
    <property type="match status" value="1"/>
</dbReference>
<keyword evidence="8" id="KW-0460">Magnesium</keyword>
<dbReference type="InterPro" id="IPR027417">
    <property type="entry name" value="P-loop_NTPase"/>
</dbReference>
<accession>A0ABU9HC92</accession>
<feature type="compositionally biased region" description="Polar residues" evidence="10">
    <location>
        <begin position="471"/>
        <end position="483"/>
    </location>
</feature>
<dbReference type="RefSeq" id="WP_341628071.1">
    <property type="nucleotide sequence ID" value="NZ_JBAKBA010000021.1"/>
</dbReference>
<dbReference type="SUPFAM" id="SSF52540">
    <property type="entry name" value="P-loop containing nucleoside triphosphate hydrolases"/>
    <property type="match status" value="1"/>
</dbReference>
<comment type="similarity">
    <text evidence="3">Belongs to the CobB/CobQ family. CobQ subfamily.</text>
</comment>
<evidence type="ECO:0000256" key="4">
    <source>
        <dbReference type="ARBA" id="ARBA00022573"/>
    </source>
</evidence>
<keyword evidence="6" id="KW-0547">Nucleotide-binding</keyword>
<dbReference type="PROSITE" id="PS51274">
    <property type="entry name" value="GATASE_COBBQ"/>
    <property type="match status" value="1"/>
</dbReference>
<evidence type="ECO:0000313" key="14">
    <source>
        <dbReference type="Proteomes" id="UP001366060"/>
    </source>
</evidence>
<dbReference type="EMBL" id="JBAKBA010000021">
    <property type="protein sequence ID" value="MEL0659523.1"/>
    <property type="molecule type" value="Genomic_DNA"/>
</dbReference>
<dbReference type="Gene3D" id="3.40.50.300">
    <property type="entry name" value="P-loop containing nucleotide triphosphate hydrolases"/>
    <property type="match status" value="1"/>
</dbReference>
<keyword evidence="4" id="KW-0169">Cobalamin biosynthesis</keyword>
<evidence type="ECO:0000256" key="9">
    <source>
        <dbReference type="ARBA" id="ARBA00022962"/>
    </source>
</evidence>
<keyword evidence="9" id="KW-0315">Glutamine amidotransferase</keyword>
<evidence type="ECO:0000256" key="3">
    <source>
        <dbReference type="ARBA" id="ARBA00006205"/>
    </source>
</evidence>
<dbReference type="Proteomes" id="UP001366060">
    <property type="component" value="Unassembled WGS sequence"/>
</dbReference>
<gene>
    <name evidence="13" type="ORF">V6255_10280</name>
</gene>
<protein>
    <submittedName>
        <fullName evidence="13">Cobyrinate a,c-diamide synthase</fullName>
    </submittedName>
</protein>
<feature type="domain" description="CobQ/CobB/MinD/ParA nucleotide binding" evidence="11">
    <location>
        <begin position="11"/>
        <end position="188"/>
    </location>
</feature>
<dbReference type="InterPro" id="IPR029062">
    <property type="entry name" value="Class_I_gatase-like"/>
</dbReference>
<comment type="caution">
    <text evidence="13">The sequence shown here is derived from an EMBL/GenBank/DDBJ whole genome shotgun (WGS) entry which is preliminary data.</text>
</comment>
<evidence type="ECO:0000256" key="5">
    <source>
        <dbReference type="ARBA" id="ARBA00022598"/>
    </source>
</evidence>
<comment type="pathway">
    <text evidence="2">Cofactor biosynthesis; adenosylcobalamin biosynthesis.</text>
</comment>
<dbReference type="PANTHER" id="PTHR43873:SF1">
    <property type="entry name" value="COBYRINATE A,C-DIAMIDE SYNTHASE"/>
    <property type="match status" value="1"/>
</dbReference>
<dbReference type="InterPro" id="IPR011698">
    <property type="entry name" value="GATase_3"/>
</dbReference>
<name>A0ABU9HC92_9GAMM</name>
<sequence>MTEKASCPALFLAAPASGQGKTTITSAIARYFTEQGKVVRVFKTGPDYLDPQILAQASHGHVEQLDMWMAGENYCQQKLYEAAKEADLILVEGAMGLFDGEPSSADLAARFNIPVAIVMDVKGMAQTAAAVAIGLANFRDDYSCYGLIANNCSSERHAQLIRDALAEQLPLLACLKKDADITLPERHLGLVQASEVFDELEEKFTLGCEWLTDGVKRADGNDSTENLLLTLPPSVDFYAGKTEKVGKLLEGKKIAIARDLAFSFIYQANTRLLEEMGATLHYFSPLKDTQLPDADALWLPGGYPELYAQQLAANIQLQTQVADFYEAGKPVLAECGGFLYCLNELVDLDNKHHKMCGVLNGQGSMSGKRGCQGMQKAMLPEGEIHGHAHHRSRAIMEVDAMGYGQRQRHPAPGEAIYRDKKLTASYLHLFFPSNPTLIADLFIGKLQAVDQKKLTDWQNYATLDTNKDAESSASPINASSDAPQKQAVHAAMQAQQ</sequence>
<dbReference type="Pfam" id="PF01656">
    <property type="entry name" value="CbiA"/>
    <property type="match status" value="1"/>
</dbReference>
<dbReference type="NCBIfam" id="NF002204">
    <property type="entry name" value="PRK01077.1"/>
    <property type="match status" value="1"/>
</dbReference>
<reference evidence="13 14" key="1">
    <citation type="submission" date="2024-02" db="EMBL/GenBank/DDBJ databases">
        <title>Bacteria isolated from the canopy kelp, Nereocystis luetkeana.</title>
        <authorList>
            <person name="Pfister C.A."/>
            <person name="Younker I.T."/>
            <person name="Light S.H."/>
        </authorList>
    </citation>
    <scope>NUCLEOTIDE SEQUENCE [LARGE SCALE GENOMIC DNA]</scope>
    <source>
        <strain evidence="13 14">TI.2.07</strain>
    </source>
</reference>
<dbReference type="CDD" id="cd03130">
    <property type="entry name" value="GATase1_CobB"/>
    <property type="match status" value="1"/>
</dbReference>
<comment type="cofactor">
    <cofactor evidence="1">
        <name>Mg(2+)</name>
        <dbReference type="ChEBI" id="CHEBI:18420"/>
    </cofactor>
</comment>
<dbReference type="SUPFAM" id="SSF52317">
    <property type="entry name" value="Class I glutamine amidotransferase-like"/>
    <property type="match status" value="1"/>
</dbReference>
<evidence type="ECO:0000256" key="7">
    <source>
        <dbReference type="ARBA" id="ARBA00022840"/>
    </source>
</evidence>
<evidence type="ECO:0000256" key="8">
    <source>
        <dbReference type="ARBA" id="ARBA00022842"/>
    </source>
</evidence>
<keyword evidence="5" id="KW-0436">Ligase</keyword>
<dbReference type="Pfam" id="PF07685">
    <property type="entry name" value="GATase_3"/>
    <property type="match status" value="1"/>
</dbReference>
<keyword evidence="7" id="KW-0067">ATP-binding</keyword>
<dbReference type="InterPro" id="IPR002586">
    <property type="entry name" value="CobQ/CobB/MinD/ParA_Nub-bd_dom"/>
</dbReference>
<feature type="domain" description="CobB/CobQ-like glutamine amidotransferase" evidence="12">
    <location>
        <begin position="253"/>
        <end position="434"/>
    </location>
</feature>
<proteinExistence type="inferred from homology"/>
<evidence type="ECO:0000256" key="1">
    <source>
        <dbReference type="ARBA" id="ARBA00001946"/>
    </source>
</evidence>